<organism evidence="3 4">
    <name type="scientific">Nannochloropsis salina CCMP1776</name>
    <dbReference type="NCBI Taxonomy" id="1027361"/>
    <lineage>
        <taxon>Eukaryota</taxon>
        <taxon>Sar</taxon>
        <taxon>Stramenopiles</taxon>
        <taxon>Ochrophyta</taxon>
        <taxon>Eustigmatophyceae</taxon>
        <taxon>Eustigmatales</taxon>
        <taxon>Monodopsidaceae</taxon>
        <taxon>Microchloropsis</taxon>
        <taxon>Microchloropsis salina</taxon>
    </lineage>
</organism>
<sequence>MEAGRAGGREGGIKENAGREAPLCPSCLDLALSFELLGKALQADTRVVLGKIDALLNDLPPSVLSPSLSPALPLLLLFPAKDKPWDEGGGEGGREGGGLPAFVTLPDPSPALHDLAEFLSREGSFGSGLKVRQGGREEGRGGEGTGRKIATLEQMGALAIDEEVVRARLEAQERRVLRNHLRRRYSHPLLDKIAGEVAFDGHRWHMWLGGLSLLINLAFFLSWYAVSSTAAAKKKREKKLAHGQKAD</sequence>
<name>A0A4D9CQ07_9STRA</name>
<evidence type="ECO:0000256" key="1">
    <source>
        <dbReference type="SAM" id="MobiDB-lite"/>
    </source>
</evidence>
<dbReference type="EMBL" id="SDOX01000131">
    <property type="protein sequence ID" value="TFJ81232.1"/>
    <property type="molecule type" value="Genomic_DNA"/>
</dbReference>
<dbReference type="AlphaFoldDB" id="A0A4D9CQ07"/>
<dbReference type="OrthoDB" id="10394878at2759"/>
<evidence type="ECO:0000256" key="2">
    <source>
        <dbReference type="SAM" id="Phobius"/>
    </source>
</evidence>
<keyword evidence="2" id="KW-0812">Transmembrane</keyword>
<keyword evidence="2" id="KW-1133">Transmembrane helix</keyword>
<feature type="region of interest" description="Disordered" evidence="1">
    <location>
        <begin position="127"/>
        <end position="147"/>
    </location>
</feature>
<reference evidence="3 4" key="1">
    <citation type="submission" date="2019-01" db="EMBL/GenBank/DDBJ databases">
        <title>Nuclear Genome Assembly of the Microalgal Biofuel strain Nannochloropsis salina CCMP1776.</title>
        <authorList>
            <person name="Hovde B."/>
        </authorList>
    </citation>
    <scope>NUCLEOTIDE SEQUENCE [LARGE SCALE GENOMIC DNA]</scope>
    <source>
        <strain evidence="3 4">CCMP1776</strain>
    </source>
</reference>
<dbReference type="Proteomes" id="UP000355283">
    <property type="component" value="Unassembled WGS sequence"/>
</dbReference>
<gene>
    <name evidence="3" type="ORF">NSK_007449</name>
</gene>
<evidence type="ECO:0000313" key="4">
    <source>
        <dbReference type="Proteomes" id="UP000355283"/>
    </source>
</evidence>
<accession>A0A4D9CQ07</accession>
<comment type="caution">
    <text evidence="3">The sequence shown here is derived from an EMBL/GenBank/DDBJ whole genome shotgun (WGS) entry which is preliminary data.</text>
</comment>
<keyword evidence="4" id="KW-1185">Reference proteome</keyword>
<evidence type="ECO:0000313" key="3">
    <source>
        <dbReference type="EMBL" id="TFJ81232.1"/>
    </source>
</evidence>
<feature type="transmembrane region" description="Helical" evidence="2">
    <location>
        <begin position="204"/>
        <end position="226"/>
    </location>
</feature>
<protein>
    <submittedName>
        <fullName evidence="3">Uncharacterized protein</fullName>
    </submittedName>
</protein>
<keyword evidence="2" id="KW-0472">Membrane</keyword>
<proteinExistence type="predicted"/>